<dbReference type="InterPro" id="IPR007370">
    <property type="entry name" value="Glu_cys_ligase"/>
</dbReference>
<dbReference type="GO" id="GO:0046872">
    <property type="term" value="F:metal ion binding"/>
    <property type="evidence" value="ECO:0007669"/>
    <property type="project" value="UniProtKB-KW"/>
</dbReference>
<comment type="subunit">
    <text evidence="13">Monomer.</text>
</comment>
<comment type="function">
    <text evidence="13">Synthesizes glutathione from L-glutamate and L-cysteine via gamma-L-glutamyl-L-cysteine.</text>
</comment>
<dbReference type="GO" id="GO:0004363">
    <property type="term" value="F:glutathione synthase activity"/>
    <property type="evidence" value="ECO:0007669"/>
    <property type="project" value="UniProtKB-UniRule"/>
</dbReference>
<organism evidence="15 16">
    <name type="scientific">Clostridium tertium</name>
    <dbReference type="NCBI Taxonomy" id="1559"/>
    <lineage>
        <taxon>Bacteria</taxon>
        <taxon>Bacillati</taxon>
        <taxon>Bacillota</taxon>
        <taxon>Clostridia</taxon>
        <taxon>Eubacteriales</taxon>
        <taxon>Clostridiaceae</taxon>
        <taxon>Clostridium</taxon>
    </lineage>
</organism>
<dbReference type="SUPFAM" id="SSF56059">
    <property type="entry name" value="Glutathione synthetase ATP-binding domain-like"/>
    <property type="match status" value="1"/>
</dbReference>
<comment type="pathway">
    <text evidence="13">Sulfur metabolism; glutathione biosynthesis; glutathione from L-cysteine and L-glutamate: step 2/2.</text>
</comment>
<evidence type="ECO:0000313" key="16">
    <source>
        <dbReference type="Proteomes" id="UP001141183"/>
    </source>
</evidence>
<keyword evidence="5 13" id="KW-0317">Glutathione biosynthesis</keyword>
<comment type="catalytic activity">
    <reaction evidence="12 13">
        <text>L-cysteine + L-glutamate + ATP = gamma-L-glutamyl-L-cysteine + ADP + phosphate + H(+)</text>
        <dbReference type="Rhea" id="RHEA:13285"/>
        <dbReference type="ChEBI" id="CHEBI:15378"/>
        <dbReference type="ChEBI" id="CHEBI:29985"/>
        <dbReference type="ChEBI" id="CHEBI:30616"/>
        <dbReference type="ChEBI" id="CHEBI:35235"/>
        <dbReference type="ChEBI" id="CHEBI:43474"/>
        <dbReference type="ChEBI" id="CHEBI:58173"/>
        <dbReference type="ChEBI" id="CHEBI:456216"/>
        <dbReference type="EC" id="6.3.2.2"/>
    </reaction>
</comment>
<dbReference type="EC" id="6.3.2.2" evidence="13"/>
<feature type="region of interest" description="Glutamate--cysteine ligase" evidence="13">
    <location>
        <begin position="1"/>
        <end position="349"/>
    </location>
</feature>
<accession>A0A9X4B144</accession>
<dbReference type="PROSITE" id="PS50975">
    <property type="entry name" value="ATP_GRASP"/>
    <property type="match status" value="1"/>
</dbReference>
<evidence type="ECO:0000256" key="10">
    <source>
        <dbReference type="ARBA" id="ARBA00023211"/>
    </source>
</evidence>
<dbReference type="SUPFAM" id="SSF55931">
    <property type="entry name" value="Glutamine synthetase/guanido kinase"/>
    <property type="match status" value="1"/>
</dbReference>
<keyword evidence="10" id="KW-0464">Manganese</keyword>
<dbReference type="NCBIfam" id="NF002688">
    <property type="entry name" value="PRK02471.1"/>
    <property type="match status" value="1"/>
</dbReference>
<evidence type="ECO:0000256" key="5">
    <source>
        <dbReference type="ARBA" id="ARBA00022684"/>
    </source>
</evidence>
<keyword evidence="8 13" id="KW-0067">ATP-binding</keyword>
<dbReference type="InterPro" id="IPR040657">
    <property type="entry name" value="GshAB_ATP-grasp"/>
</dbReference>
<dbReference type="Proteomes" id="UP001141183">
    <property type="component" value="Unassembled WGS sequence"/>
</dbReference>
<dbReference type="NCBIfam" id="TIGR01435">
    <property type="entry name" value="glu_cys_lig_rel"/>
    <property type="match status" value="1"/>
</dbReference>
<comment type="cofactor">
    <cofactor evidence="1">
        <name>Mn(2+)</name>
        <dbReference type="ChEBI" id="CHEBI:29035"/>
    </cofactor>
</comment>
<protein>
    <recommendedName>
        <fullName evidence="13">Glutathione biosynthesis bifunctional protein GshAB</fullName>
    </recommendedName>
    <alternativeName>
        <fullName evidence="13">Gamma-GCS-GS</fullName>
        <shortName evidence="13">GCS-GS</shortName>
    </alternativeName>
    <domain>
        <recommendedName>
            <fullName evidence="13">Glutamate--cysteine ligase</fullName>
            <ecNumber evidence="13">6.3.2.2</ecNumber>
        </recommendedName>
        <alternativeName>
            <fullName evidence="13">Gamma-ECS</fullName>
            <shortName evidence="13">GCS</shortName>
        </alternativeName>
        <alternativeName>
            <fullName evidence="13">Gamma-glutamylcysteine synthetase</fullName>
        </alternativeName>
    </domain>
    <domain>
        <recommendedName>
            <fullName evidence="13">Glutathione synthetase</fullName>
            <ecNumber evidence="13">6.3.2.3</ecNumber>
        </recommendedName>
        <alternativeName>
            <fullName evidence="13">GSH synthetase</fullName>
            <shortName evidence="13">GS</shortName>
            <shortName evidence="13">GSH-S</shortName>
            <shortName evidence="13">GSHase</shortName>
        </alternativeName>
        <alternativeName>
            <fullName evidence="13">Glutathione synthase</fullName>
        </alternativeName>
    </domain>
</protein>
<dbReference type="GO" id="GO:0005829">
    <property type="term" value="C:cytosol"/>
    <property type="evidence" value="ECO:0007669"/>
    <property type="project" value="TreeGrafter"/>
</dbReference>
<dbReference type="PANTHER" id="PTHR38761:SF1">
    <property type="entry name" value="GLUTAMATE--CYSTEINE LIGASE"/>
    <property type="match status" value="1"/>
</dbReference>
<comment type="cofactor">
    <cofactor evidence="2">
        <name>Mg(2+)</name>
        <dbReference type="ChEBI" id="CHEBI:18420"/>
    </cofactor>
</comment>
<evidence type="ECO:0000259" key="14">
    <source>
        <dbReference type="PROSITE" id="PS50975"/>
    </source>
</evidence>
<dbReference type="Gene3D" id="3.30.590.20">
    <property type="match status" value="1"/>
</dbReference>
<keyword evidence="11 13" id="KW-0511">Multifunctional enzyme</keyword>
<evidence type="ECO:0000313" key="15">
    <source>
        <dbReference type="EMBL" id="MDC4241400.1"/>
    </source>
</evidence>
<proteinExistence type="inferred from homology"/>
<dbReference type="Pfam" id="PF18419">
    <property type="entry name" value="ATP-grasp_6"/>
    <property type="match status" value="1"/>
</dbReference>
<dbReference type="Gene3D" id="3.30.470.20">
    <property type="entry name" value="ATP-grasp fold, B domain"/>
    <property type="match status" value="2"/>
</dbReference>
<dbReference type="Pfam" id="PF04262">
    <property type="entry name" value="Glu_cys_ligase"/>
    <property type="match status" value="1"/>
</dbReference>
<evidence type="ECO:0000256" key="7">
    <source>
        <dbReference type="ARBA" id="ARBA00022741"/>
    </source>
</evidence>
<comment type="catalytic activity">
    <reaction evidence="13">
        <text>gamma-L-glutamyl-L-cysteine + glycine + ATP = glutathione + ADP + phosphate + H(+)</text>
        <dbReference type="Rhea" id="RHEA:13557"/>
        <dbReference type="ChEBI" id="CHEBI:15378"/>
        <dbReference type="ChEBI" id="CHEBI:30616"/>
        <dbReference type="ChEBI" id="CHEBI:43474"/>
        <dbReference type="ChEBI" id="CHEBI:57305"/>
        <dbReference type="ChEBI" id="CHEBI:57925"/>
        <dbReference type="ChEBI" id="CHEBI:58173"/>
        <dbReference type="ChEBI" id="CHEBI:456216"/>
        <dbReference type="EC" id="6.3.2.3"/>
    </reaction>
</comment>
<keyword evidence="9" id="KW-0460">Magnesium</keyword>
<evidence type="ECO:0000256" key="3">
    <source>
        <dbReference type="ARBA" id="ARBA00005006"/>
    </source>
</evidence>
<dbReference type="InterPro" id="IPR006334">
    <property type="entry name" value="Glut_cys_ligase"/>
</dbReference>
<dbReference type="HAMAP" id="MF_00782">
    <property type="entry name" value="Glut_biosynth"/>
    <property type="match status" value="1"/>
</dbReference>
<evidence type="ECO:0000256" key="4">
    <source>
        <dbReference type="ARBA" id="ARBA00022598"/>
    </source>
</evidence>
<keyword evidence="4 13" id="KW-0436">Ligase</keyword>
<evidence type="ECO:0000256" key="11">
    <source>
        <dbReference type="ARBA" id="ARBA00023268"/>
    </source>
</evidence>
<dbReference type="GO" id="GO:0005524">
    <property type="term" value="F:ATP binding"/>
    <property type="evidence" value="ECO:0007669"/>
    <property type="project" value="UniProtKB-UniRule"/>
</dbReference>
<reference evidence="15" key="1">
    <citation type="submission" date="2022-05" db="EMBL/GenBank/DDBJ databases">
        <title>Draft genome sequence of Clostridium tertium strain CP3 isolated from Peru.</title>
        <authorList>
            <person name="Hurtado R."/>
            <person name="Lima L."/>
            <person name="Sousa T."/>
            <person name="Jaiswal A.K."/>
            <person name="Tiwari S."/>
            <person name="Maturrano L."/>
            <person name="Brenig B."/>
            <person name="Azevedo V."/>
        </authorList>
    </citation>
    <scope>NUCLEOTIDE SEQUENCE</scope>
    <source>
        <strain evidence="15">CP3</strain>
    </source>
</reference>
<sequence length="769" mass="88605">MLNVIKSLEYRNKLLRGNFGVERETLRVNENGELALTKHPEVFECKISHPYITTDFSESQIELITPTLNTLEEVYSFLNSLYDITALELKDEYLWPQSMPCDIPEDDLIPVADYGKCGTGKGASDYRKKLLKKYGGKKQLISGIHYNFSFNEELIKDLYRVLGKEESYRDFRDNIYLKVVRNYLRYRWLLIYLLGGTTIMHKTFGEKCVVDLNKIATDSFTNDGAISYRNSECGYKNPIDLYPEYTSVKDYVSSVYRFIDDKLIDSHKELYTQIRLKAIDNTRFLDSLLDDGINYLEIRSIDINPFNKAGISLDDLNFINIFTIYLLVKEESDYKNWQEEAQNNQNIISMYGQMDVTLYKDGKTISKNDWAIQILNEIKNMNNELCLGKEEIINSMIEKVLDPKLTYAARISEMVKEEGFIESHLKLAKEYREDAYKNRFKLEGFEDLELSTQILMKEAMKRGIKVDVIDRSENFISLKKGNHIEYVKQATKTSKDSYITVLMMENKVVTKEILNRNNIKVPSGFEFFSLEDAIENIKRFVDKPIVVKPKSTNFGIGISIFKDGAKEEDIKEAFEIAFASDNTVLVEEFIKGKEYRFLVIGDKVPGILHRVPANVIGNGKSTIKELVEEKNKSSLRGKGYKTPLEKINLDDHAKLFLKQEGKDFDYIPNEGEIVYLRENSNISTGGDSIDYTDLIPQKFKDIAIESAKAVGANICGVDMMLEDYNDDNTSYAIIELNFNPAIHIHSYPYKGKEREIAKEILNTLELLNK</sequence>
<gene>
    <name evidence="13 15" type="primary">gshAB</name>
    <name evidence="13" type="synonym">gshF</name>
    <name evidence="15" type="ORF">NE398_14680</name>
</gene>
<feature type="domain" description="ATP-grasp" evidence="14">
    <location>
        <begin position="511"/>
        <end position="765"/>
    </location>
</feature>
<keyword evidence="7 13" id="KW-0547">Nucleotide-binding</keyword>
<comment type="pathway">
    <text evidence="3 13">Sulfur metabolism; glutathione biosynthesis; glutathione from L-cysteine and L-glutamate: step 1/2.</text>
</comment>
<dbReference type="InterPro" id="IPR011761">
    <property type="entry name" value="ATP-grasp"/>
</dbReference>
<comment type="caution">
    <text evidence="15">The sequence shown here is derived from an EMBL/GenBank/DDBJ whole genome shotgun (WGS) entry which is preliminary data.</text>
</comment>
<dbReference type="Gene3D" id="3.30.1490.20">
    <property type="entry name" value="ATP-grasp fold, A domain"/>
    <property type="match status" value="1"/>
</dbReference>
<dbReference type="InterPro" id="IPR013815">
    <property type="entry name" value="ATP_grasp_subdomain_1"/>
</dbReference>
<evidence type="ECO:0000256" key="8">
    <source>
        <dbReference type="ARBA" id="ARBA00022840"/>
    </source>
</evidence>
<dbReference type="Pfam" id="PF08443">
    <property type="entry name" value="RimK"/>
    <property type="match status" value="2"/>
</dbReference>
<evidence type="ECO:0000256" key="13">
    <source>
        <dbReference type="HAMAP-Rule" id="MF_00782"/>
    </source>
</evidence>
<evidence type="ECO:0000256" key="1">
    <source>
        <dbReference type="ARBA" id="ARBA00001936"/>
    </source>
</evidence>
<evidence type="ECO:0000256" key="9">
    <source>
        <dbReference type="ARBA" id="ARBA00022842"/>
    </source>
</evidence>
<dbReference type="GO" id="GO:0004357">
    <property type="term" value="F:glutamate-cysteine ligase activity"/>
    <property type="evidence" value="ECO:0007669"/>
    <property type="project" value="UniProtKB-UniRule"/>
</dbReference>
<name>A0A9X4B144_9CLOT</name>
<keyword evidence="16" id="KW-1185">Reference proteome</keyword>
<dbReference type="InterPro" id="IPR013651">
    <property type="entry name" value="ATP-grasp_RimK-type"/>
</dbReference>
<dbReference type="EMBL" id="JAMRYU010000015">
    <property type="protein sequence ID" value="MDC4241400.1"/>
    <property type="molecule type" value="Genomic_DNA"/>
</dbReference>
<evidence type="ECO:0000256" key="12">
    <source>
        <dbReference type="ARBA" id="ARBA00048819"/>
    </source>
</evidence>
<dbReference type="EC" id="6.3.2.3" evidence="13"/>
<dbReference type="InterPro" id="IPR006335">
    <property type="entry name" value="Glut_biosynth"/>
</dbReference>
<dbReference type="AlphaFoldDB" id="A0A9X4B144"/>
<comment type="similarity">
    <text evidence="13">In the N-terminal section; belongs to the glutamate--cysteine ligase type 1 family. Type 2 subfamily.</text>
</comment>
<dbReference type="PANTHER" id="PTHR38761">
    <property type="entry name" value="GLUTAMATE--CYSTEINE LIGASE"/>
    <property type="match status" value="1"/>
</dbReference>
<evidence type="ECO:0000256" key="2">
    <source>
        <dbReference type="ARBA" id="ARBA00001946"/>
    </source>
</evidence>
<keyword evidence="6" id="KW-0479">Metal-binding</keyword>
<evidence type="ECO:0000256" key="6">
    <source>
        <dbReference type="ARBA" id="ARBA00022723"/>
    </source>
</evidence>
<dbReference type="InterPro" id="IPR014746">
    <property type="entry name" value="Gln_synth/guanido_kin_cat_dom"/>
</dbReference>
<dbReference type="RefSeq" id="WP_111931303.1">
    <property type="nucleotide sequence ID" value="NZ_JAMRYU010000015.1"/>
</dbReference>